<evidence type="ECO:0000256" key="4">
    <source>
        <dbReference type="ARBA" id="ARBA00023014"/>
    </source>
</evidence>
<dbReference type="EMBL" id="LGYO01000067">
    <property type="protein sequence ID" value="KNZ40306.1"/>
    <property type="molecule type" value="Genomic_DNA"/>
</dbReference>
<evidence type="ECO:0000313" key="6">
    <source>
        <dbReference type="EMBL" id="KNZ40306.1"/>
    </source>
</evidence>
<evidence type="ECO:0000256" key="2">
    <source>
        <dbReference type="ARBA" id="ARBA00022723"/>
    </source>
</evidence>
<dbReference type="GO" id="GO:0000103">
    <property type="term" value="P:sulfate assimilation"/>
    <property type="evidence" value="ECO:0007669"/>
    <property type="project" value="TreeGrafter"/>
</dbReference>
<comment type="caution">
    <text evidence="6">The sequence shown here is derived from an EMBL/GenBank/DDBJ whole genome shotgun (WGS) entry which is preliminary data.</text>
</comment>
<accession>A0A0L6TVL4</accession>
<reference evidence="7" key="1">
    <citation type="submission" date="2015-07" db="EMBL/GenBank/DDBJ databases">
        <title>Draft genome sequence of Acetobacterium bakii DSM 8293, a potential psychrophilic chemical producer through syngas fermentation.</title>
        <authorList>
            <person name="Song Y."/>
            <person name="Hwang S."/>
            <person name="Cho B.-K."/>
        </authorList>
    </citation>
    <scope>NUCLEOTIDE SEQUENCE [LARGE SCALE GENOMIC DNA]</scope>
    <source>
        <strain evidence="7">DSM 8239</strain>
    </source>
</reference>
<evidence type="ECO:0000259" key="5">
    <source>
        <dbReference type="PROSITE" id="PS51379"/>
    </source>
</evidence>
<dbReference type="InterPro" id="IPR036136">
    <property type="entry name" value="Nit/Sulf_reduc_fer-like_dom_sf"/>
</dbReference>
<evidence type="ECO:0000256" key="3">
    <source>
        <dbReference type="ARBA" id="ARBA00023004"/>
    </source>
</evidence>
<keyword evidence="7" id="KW-1185">Reference proteome</keyword>
<dbReference type="PANTHER" id="PTHR11493:SF54">
    <property type="entry name" value="ANAEROBIC SULFITE REDUCTASE SUBUNIT C"/>
    <property type="match status" value="1"/>
</dbReference>
<proteinExistence type="predicted"/>
<feature type="domain" description="4Fe-4S ferredoxin-type" evidence="5">
    <location>
        <begin position="165"/>
        <end position="196"/>
    </location>
</feature>
<dbReference type="SUPFAM" id="SSF54862">
    <property type="entry name" value="4Fe-4S ferredoxins"/>
    <property type="match status" value="1"/>
</dbReference>
<dbReference type="InterPro" id="IPR005117">
    <property type="entry name" value="NiRdtase/SiRdtase_haem-b_fer"/>
</dbReference>
<name>A0A0L6TVL4_9FIRM</name>
<feature type="domain" description="4Fe-4S ferredoxin-type" evidence="5">
    <location>
        <begin position="197"/>
        <end position="225"/>
    </location>
</feature>
<dbReference type="OrthoDB" id="9800558at2"/>
<dbReference type="GO" id="GO:0046872">
    <property type="term" value="F:metal ion binding"/>
    <property type="evidence" value="ECO:0007669"/>
    <property type="project" value="UniProtKB-KW"/>
</dbReference>
<protein>
    <submittedName>
        <fullName evidence="6">(4Fe-4S)-binding protein</fullName>
    </submittedName>
</protein>
<dbReference type="Gene3D" id="3.30.413.10">
    <property type="entry name" value="Sulfite Reductase Hemoprotein, domain 1"/>
    <property type="match status" value="1"/>
</dbReference>
<keyword evidence="1" id="KW-0004">4Fe-4S</keyword>
<organism evidence="6 7">
    <name type="scientific">Acetobacterium bakii</name>
    <dbReference type="NCBI Taxonomy" id="52689"/>
    <lineage>
        <taxon>Bacteria</taxon>
        <taxon>Bacillati</taxon>
        <taxon>Bacillota</taxon>
        <taxon>Clostridia</taxon>
        <taxon>Eubacteriales</taxon>
        <taxon>Eubacteriaceae</taxon>
        <taxon>Acetobacterium</taxon>
    </lineage>
</organism>
<keyword evidence="2" id="KW-0479">Metal-binding</keyword>
<dbReference type="GO" id="GO:0050311">
    <property type="term" value="F:sulfite reductase (ferredoxin) activity"/>
    <property type="evidence" value="ECO:0007669"/>
    <property type="project" value="TreeGrafter"/>
</dbReference>
<dbReference type="GO" id="GO:0009337">
    <property type="term" value="C:sulfite reductase complex (NADPH)"/>
    <property type="evidence" value="ECO:0007669"/>
    <property type="project" value="TreeGrafter"/>
</dbReference>
<dbReference type="PATRIC" id="fig|52689.4.peg.3311"/>
<dbReference type="RefSeq" id="WP_050741805.1">
    <property type="nucleotide sequence ID" value="NZ_LGYO01000067.1"/>
</dbReference>
<keyword evidence="3" id="KW-0408">Iron</keyword>
<evidence type="ECO:0000313" key="7">
    <source>
        <dbReference type="Proteomes" id="UP000036873"/>
    </source>
</evidence>
<dbReference type="STRING" id="52689.AKG39_18080"/>
<dbReference type="PROSITE" id="PS51379">
    <property type="entry name" value="4FE4S_FER_2"/>
    <property type="match status" value="2"/>
</dbReference>
<dbReference type="SUPFAM" id="SSF56014">
    <property type="entry name" value="Nitrite and sulphite reductase 4Fe-4S domain-like"/>
    <property type="match status" value="1"/>
</dbReference>
<dbReference type="PANTHER" id="PTHR11493">
    <property type="entry name" value="SULFITE REDUCTASE [NADPH] SUBUNIT BETA-RELATED"/>
    <property type="match status" value="1"/>
</dbReference>
<dbReference type="Pfam" id="PF01077">
    <property type="entry name" value="NIR_SIR"/>
    <property type="match status" value="1"/>
</dbReference>
<dbReference type="Proteomes" id="UP000036873">
    <property type="component" value="Unassembled WGS sequence"/>
</dbReference>
<sequence length="297" mass="32540">MATLTISKEDEKKVKAMGFLNNKGTDNFSARVITENGLITAEQAKCIIAAAEKYGNGKLALTTRLTIECQGIPFEKIDDFRNHLGRGGLETGGTGARVRPILSCKGTTCQYGLIDTFALAKEIHDRFYTGFRELTLPHKFKIAVGGCPNNCVKPDLNDLGIIGQRIPVFNQESCRGCKNCAVVEACPVDAAEIKNDQLKINEKACLNCGLCIGKCAFDAITAGIKGYKIVIGGRWGKQGKQGKALKQIYVNKEEVLNHIEKIIYFYKEYGLPGERFATTIDRLGFETIELMLNSNGS</sequence>
<evidence type="ECO:0000256" key="1">
    <source>
        <dbReference type="ARBA" id="ARBA00022485"/>
    </source>
</evidence>
<dbReference type="Gene3D" id="3.30.70.20">
    <property type="match status" value="1"/>
</dbReference>
<dbReference type="InterPro" id="IPR017896">
    <property type="entry name" value="4Fe4S_Fe-S-bd"/>
</dbReference>
<keyword evidence="4" id="KW-0411">Iron-sulfur</keyword>
<dbReference type="InterPro" id="IPR006067">
    <property type="entry name" value="NO2/SO3_Rdtase_4Fe4S_dom"/>
</dbReference>
<dbReference type="SUPFAM" id="SSF55124">
    <property type="entry name" value="Nitrite/Sulfite reductase N-terminal domain-like"/>
    <property type="match status" value="1"/>
</dbReference>
<dbReference type="GO" id="GO:0016002">
    <property type="term" value="F:sulfite reductase activity"/>
    <property type="evidence" value="ECO:0007669"/>
    <property type="project" value="TreeGrafter"/>
</dbReference>
<dbReference type="InterPro" id="IPR045854">
    <property type="entry name" value="NO2/SO3_Rdtase_4Fe4S_sf"/>
</dbReference>
<dbReference type="GO" id="GO:0020037">
    <property type="term" value="F:heme binding"/>
    <property type="evidence" value="ECO:0007669"/>
    <property type="project" value="InterPro"/>
</dbReference>
<gene>
    <name evidence="6" type="ORF">AKG39_18080</name>
</gene>
<dbReference type="GO" id="GO:0051539">
    <property type="term" value="F:4 iron, 4 sulfur cluster binding"/>
    <property type="evidence" value="ECO:0007669"/>
    <property type="project" value="UniProtKB-KW"/>
</dbReference>
<dbReference type="Pfam" id="PF03460">
    <property type="entry name" value="NIR_SIR_ferr"/>
    <property type="match status" value="1"/>
</dbReference>
<dbReference type="AlphaFoldDB" id="A0A0L6TVL4"/>
<dbReference type="InterPro" id="IPR045169">
    <property type="entry name" value="NO2/SO3_Rdtase_4Fe4S_prot"/>
</dbReference>